<organism evidence="2 3">
    <name type="scientific">Herbiconiux moechotypicola</name>
    <dbReference type="NCBI Taxonomy" id="637393"/>
    <lineage>
        <taxon>Bacteria</taxon>
        <taxon>Bacillati</taxon>
        <taxon>Actinomycetota</taxon>
        <taxon>Actinomycetes</taxon>
        <taxon>Micrococcales</taxon>
        <taxon>Microbacteriaceae</taxon>
        <taxon>Herbiconiux</taxon>
    </lineage>
</organism>
<accession>A0ABN3D9J2</accession>
<protein>
    <submittedName>
        <fullName evidence="2">RidA family protein</fullName>
    </submittedName>
</protein>
<dbReference type="InterPro" id="IPR006175">
    <property type="entry name" value="YjgF/YER057c/UK114"/>
</dbReference>
<proteinExistence type="inferred from homology"/>
<dbReference type="Proteomes" id="UP001500929">
    <property type="component" value="Unassembled WGS sequence"/>
</dbReference>
<evidence type="ECO:0000256" key="1">
    <source>
        <dbReference type="ARBA" id="ARBA00010552"/>
    </source>
</evidence>
<comment type="caution">
    <text evidence="2">The sequence shown here is derived from an EMBL/GenBank/DDBJ whole genome shotgun (WGS) entry which is preliminary data.</text>
</comment>
<sequence>MTEFVNPPTVFGLPGLISQLGVVGAGQSLLFVSGQVAWGDDGEFVGVGDHGAQVARIVERVDGLLAAVGATRSDIVKETIYVVGHSPELVPAILGPLRAGVEAPPTSTYLGVQSLYAPEALVEIDFVVALPA</sequence>
<dbReference type="Pfam" id="PF01042">
    <property type="entry name" value="Ribonuc_L-PSP"/>
    <property type="match status" value="1"/>
</dbReference>
<dbReference type="Gene3D" id="3.30.1330.40">
    <property type="entry name" value="RutC-like"/>
    <property type="match status" value="1"/>
</dbReference>
<dbReference type="CDD" id="cd00448">
    <property type="entry name" value="YjgF_YER057c_UK114_family"/>
    <property type="match status" value="1"/>
</dbReference>
<dbReference type="PANTHER" id="PTHR11803:SF58">
    <property type="entry name" value="PROTEIN HMF1-RELATED"/>
    <property type="match status" value="1"/>
</dbReference>
<dbReference type="InterPro" id="IPR035959">
    <property type="entry name" value="RutC-like_sf"/>
</dbReference>
<dbReference type="SUPFAM" id="SSF55298">
    <property type="entry name" value="YjgF-like"/>
    <property type="match status" value="1"/>
</dbReference>
<evidence type="ECO:0000313" key="3">
    <source>
        <dbReference type="Proteomes" id="UP001500929"/>
    </source>
</evidence>
<gene>
    <name evidence="2" type="ORF">GCM10009851_05130</name>
</gene>
<dbReference type="RefSeq" id="WP_259477554.1">
    <property type="nucleotide sequence ID" value="NZ_BAAAQY010000001.1"/>
</dbReference>
<dbReference type="EMBL" id="BAAAQY010000001">
    <property type="protein sequence ID" value="GAA2224627.1"/>
    <property type="molecule type" value="Genomic_DNA"/>
</dbReference>
<dbReference type="PANTHER" id="PTHR11803">
    <property type="entry name" value="2-IMINOBUTANOATE/2-IMINOPROPANOATE DEAMINASE RIDA"/>
    <property type="match status" value="1"/>
</dbReference>
<comment type="similarity">
    <text evidence="1">Belongs to the RutC family.</text>
</comment>
<reference evidence="2 3" key="1">
    <citation type="journal article" date="2019" name="Int. J. Syst. Evol. Microbiol.">
        <title>The Global Catalogue of Microorganisms (GCM) 10K type strain sequencing project: providing services to taxonomists for standard genome sequencing and annotation.</title>
        <authorList>
            <consortium name="The Broad Institute Genomics Platform"/>
            <consortium name="The Broad Institute Genome Sequencing Center for Infectious Disease"/>
            <person name="Wu L."/>
            <person name="Ma J."/>
        </authorList>
    </citation>
    <scope>NUCLEOTIDE SEQUENCE [LARGE SCALE GENOMIC DNA]</scope>
    <source>
        <strain evidence="2 3">JCM 16117</strain>
    </source>
</reference>
<name>A0ABN3D9J2_9MICO</name>
<evidence type="ECO:0000313" key="2">
    <source>
        <dbReference type="EMBL" id="GAA2224627.1"/>
    </source>
</evidence>
<keyword evidence="3" id="KW-1185">Reference proteome</keyword>